<dbReference type="SUPFAM" id="SSF50978">
    <property type="entry name" value="WD40 repeat-like"/>
    <property type="match status" value="1"/>
</dbReference>
<dbReference type="SMART" id="SM00320">
    <property type="entry name" value="WD40"/>
    <property type="match status" value="3"/>
</dbReference>
<evidence type="ECO:0000313" key="6">
    <source>
        <dbReference type="Proteomes" id="UP000663853"/>
    </source>
</evidence>
<sequence>MSADPPASEAERFRHWITDDELVCNPPWIDHIRPLRWSGLLLCNVSQLSVVAIRLCRSIKDKPRYYNFPSFTISEVDEETGESTLELPEAAWVVTIKSLTTSTAEQLFSDELEKFNAIGGSSLQFANIITGALPESTARASFLIYMKAWEALDQQTQLDETVSVLLRGLSPIHGMIEIASQASSTTLANTMNRLKELLDDILALLQDISVYIFDRYGANDLVAHIPLQEAEANDAYDIEAYLARPDNLQKALYSLWSPAAAPYTEPAYDVVDESLGISQQNDESLGDTPTRTTDSYEVLNLLKPMDPSGYDPRRACLGGAREVMLNRIITWTQNRDHPEGLMWISGQVGIGKTAVATSLCERLDNIGAFAGSFFCRSDDPDSSDPLRLVNNIVHEIASRCSPYARGVFSAIRAKRTLYNAHLRLRYKGLIKSPLEKLKSLSMPVALVVIVDGLDECGDYDSREQILHLLYEMSELVPWLKVIITGRPVGDLQDSFRGNCPHEPITHLQTYDAAPDIRAYIEGQLSQLAETERWPPDSIDQLCIMSQGAFLWAALATKYIKKSIFPALPRLQKVLKNRKSPLTDHFDTLYVKALKTAIDDNEDEIKDAHLRCIGAILAISEHEPLAIPDLQYLLLVAGWIDQLTLERVVNNLTPLLLTQDGGGVRFRRGSLKDFVTNASRSGEFYIALNQYEADPAACCLKVMQRDLRFNICELETSHLLNSEVPDLKLRIRSHIGPALKYACIHWIDHFFSSPNQALVGATKEFLGGPQLMYWIEVLSLLGRLDVAIAGLAKLTSSELTQLGDWSVVASWGKDAHRFLLPFYDPIAASTPHLYVSALAFSPHKSITAMRMQPYFPNLITLANGSGPAWHPCVKSIVHPQPIQSLSMSPGGSRMAVGYSDGSLAVWDLQTGVRICGSLAGHRDSVTCVVYSPISDLIISSSEDTTIRIWDVAARLQTSHLLTGHSGPVYAVTSSPVSTMIASGSSDKAIRLWDPNTTRSIRGPYIGIQAV</sequence>
<proteinExistence type="predicted"/>
<feature type="repeat" description="WD" evidence="3">
    <location>
        <begin position="917"/>
        <end position="950"/>
    </location>
</feature>
<dbReference type="PRINTS" id="PR00320">
    <property type="entry name" value="GPROTEINBRPT"/>
</dbReference>
<dbReference type="EMBL" id="CAJMXA010004197">
    <property type="protein sequence ID" value="CAE6536797.1"/>
    <property type="molecule type" value="Genomic_DNA"/>
</dbReference>
<accession>A0A8H3DS71</accession>
<dbReference type="Pfam" id="PF24883">
    <property type="entry name" value="NPHP3_N"/>
    <property type="match status" value="1"/>
</dbReference>
<keyword evidence="2" id="KW-0677">Repeat</keyword>
<evidence type="ECO:0000256" key="1">
    <source>
        <dbReference type="ARBA" id="ARBA00022574"/>
    </source>
</evidence>
<dbReference type="InterPro" id="IPR036322">
    <property type="entry name" value="WD40_repeat_dom_sf"/>
</dbReference>
<protein>
    <recommendedName>
        <fullName evidence="4">Nephrocystin 3-like N-terminal domain-containing protein</fullName>
    </recommendedName>
</protein>
<reference evidence="5" key="1">
    <citation type="submission" date="2021-01" db="EMBL/GenBank/DDBJ databases">
        <authorList>
            <person name="Kaushik A."/>
        </authorList>
    </citation>
    <scope>NUCLEOTIDE SEQUENCE</scope>
    <source>
        <strain evidence="5">AG6-10EEA</strain>
    </source>
</reference>
<dbReference type="Proteomes" id="UP000663853">
    <property type="component" value="Unassembled WGS sequence"/>
</dbReference>
<dbReference type="Gene3D" id="3.40.50.300">
    <property type="entry name" value="P-loop containing nucleotide triphosphate hydrolases"/>
    <property type="match status" value="1"/>
</dbReference>
<dbReference type="SUPFAM" id="SSF52540">
    <property type="entry name" value="P-loop containing nucleoside triphosphate hydrolases"/>
    <property type="match status" value="1"/>
</dbReference>
<dbReference type="AlphaFoldDB" id="A0A8H3DS71"/>
<dbReference type="Pfam" id="PF00400">
    <property type="entry name" value="WD40"/>
    <property type="match status" value="3"/>
</dbReference>
<name>A0A8H3DS71_9AGAM</name>
<feature type="repeat" description="WD" evidence="3">
    <location>
        <begin position="960"/>
        <end position="1001"/>
    </location>
</feature>
<dbReference type="PROSITE" id="PS00678">
    <property type="entry name" value="WD_REPEATS_1"/>
    <property type="match status" value="1"/>
</dbReference>
<evidence type="ECO:0000256" key="3">
    <source>
        <dbReference type="PROSITE-ProRule" id="PRU00221"/>
    </source>
</evidence>
<dbReference type="InterPro" id="IPR027417">
    <property type="entry name" value="P-loop_NTPase"/>
</dbReference>
<dbReference type="InterPro" id="IPR020472">
    <property type="entry name" value="WD40_PAC1"/>
</dbReference>
<dbReference type="InterPro" id="IPR015943">
    <property type="entry name" value="WD40/YVTN_repeat-like_dom_sf"/>
</dbReference>
<keyword evidence="1 3" id="KW-0853">WD repeat</keyword>
<dbReference type="InterPro" id="IPR001680">
    <property type="entry name" value="WD40_rpt"/>
</dbReference>
<dbReference type="Gene3D" id="2.130.10.10">
    <property type="entry name" value="YVTN repeat-like/Quinoprotein amine dehydrogenase"/>
    <property type="match status" value="1"/>
</dbReference>
<dbReference type="PANTHER" id="PTHR10039:SF14">
    <property type="entry name" value="NACHT DOMAIN-CONTAINING PROTEIN"/>
    <property type="match status" value="1"/>
</dbReference>
<dbReference type="InterPro" id="IPR056884">
    <property type="entry name" value="NPHP3-like_N"/>
</dbReference>
<evidence type="ECO:0000256" key="2">
    <source>
        <dbReference type="ARBA" id="ARBA00022737"/>
    </source>
</evidence>
<gene>
    <name evidence="5" type="ORF">RDB_LOCUS181919</name>
</gene>
<evidence type="ECO:0000259" key="4">
    <source>
        <dbReference type="Pfam" id="PF24883"/>
    </source>
</evidence>
<dbReference type="PANTHER" id="PTHR10039">
    <property type="entry name" value="AMELOGENIN"/>
    <property type="match status" value="1"/>
</dbReference>
<evidence type="ECO:0000313" key="5">
    <source>
        <dbReference type="EMBL" id="CAE6536797.1"/>
    </source>
</evidence>
<comment type="caution">
    <text evidence="5">The sequence shown here is derived from an EMBL/GenBank/DDBJ whole genome shotgun (WGS) entry which is preliminary data.</text>
</comment>
<organism evidence="5 6">
    <name type="scientific">Rhizoctonia solani</name>
    <dbReference type="NCBI Taxonomy" id="456999"/>
    <lineage>
        <taxon>Eukaryota</taxon>
        <taxon>Fungi</taxon>
        <taxon>Dikarya</taxon>
        <taxon>Basidiomycota</taxon>
        <taxon>Agaricomycotina</taxon>
        <taxon>Agaricomycetes</taxon>
        <taxon>Cantharellales</taxon>
        <taxon>Ceratobasidiaceae</taxon>
        <taxon>Rhizoctonia</taxon>
    </lineage>
</organism>
<dbReference type="PROSITE" id="PS50082">
    <property type="entry name" value="WD_REPEATS_2"/>
    <property type="match status" value="3"/>
</dbReference>
<feature type="domain" description="Nephrocystin 3-like N-terminal" evidence="4">
    <location>
        <begin position="329"/>
        <end position="486"/>
    </location>
</feature>
<dbReference type="PROSITE" id="PS50294">
    <property type="entry name" value="WD_REPEATS_REGION"/>
    <property type="match status" value="3"/>
</dbReference>
<feature type="repeat" description="WD" evidence="3">
    <location>
        <begin position="874"/>
        <end position="910"/>
    </location>
</feature>
<dbReference type="InterPro" id="IPR019775">
    <property type="entry name" value="WD40_repeat_CS"/>
</dbReference>